<dbReference type="EMBL" id="GBXM01108503">
    <property type="protein sequence ID" value="JAH00074.1"/>
    <property type="molecule type" value="Transcribed_RNA"/>
</dbReference>
<accession>A0A0E9P6G4</accession>
<sequence length="118" mass="13505">MGQLVVVEESTVEIRRKLELEISQIITYESKLAIYVEKIVNLTVQIELMEKDSYNELQIQKLKIEIAQVKVLITELQGSIQVSASSLKIISQEISSTIVILNQLESFDTNRVLVTRRE</sequence>
<proteinExistence type="predicted"/>
<name>A0A0E9P6G4_ANGAN</name>
<dbReference type="AlphaFoldDB" id="A0A0E9P6G4"/>
<reference evidence="1" key="1">
    <citation type="submission" date="2014-11" db="EMBL/GenBank/DDBJ databases">
        <authorList>
            <person name="Amaro Gonzalez C."/>
        </authorList>
    </citation>
    <scope>NUCLEOTIDE SEQUENCE</scope>
</reference>
<organism evidence="1">
    <name type="scientific">Anguilla anguilla</name>
    <name type="common">European freshwater eel</name>
    <name type="synonym">Muraena anguilla</name>
    <dbReference type="NCBI Taxonomy" id="7936"/>
    <lineage>
        <taxon>Eukaryota</taxon>
        <taxon>Metazoa</taxon>
        <taxon>Chordata</taxon>
        <taxon>Craniata</taxon>
        <taxon>Vertebrata</taxon>
        <taxon>Euteleostomi</taxon>
        <taxon>Actinopterygii</taxon>
        <taxon>Neopterygii</taxon>
        <taxon>Teleostei</taxon>
        <taxon>Anguilliformes</taxon>
        <taxon>Anguillidae</taxon>
        <taxon>Anguilla</taxon>
    </lineage>
</organism>
<reference evidence="1" key="2">
    <citation type="journal article" date="2015" name="Fish Shellfish Immunol.">
        <title>Early steps in the European eel (Anguilla anguilla)-Vibrio vulnificus interaction in the gills: Role of the RtxA13 toxin.</title>
        <authorList>
            <person name="Callol A."/>
            <person name="Pajuelo D."/>
            <person name="Ebbesson L."/>
            <person name="Teles M."/>
            <person name="MacKenzie S."/>
            <person name="Amaro C."/>
        </authorList>
    </citation>
    <scope>NUCLEOTIDE SEQUENCE</scope>
</reference>
<protein>
    <submittedName>
        <fullName evidence="1">Uncharacterized protein</fullName>
    </submittedName>
</protein>
<evidence type="ECO:0000313" key="1">
    <source>
        <dbReference type="EMBL" id="JAH00074.1"/>
    </source>
</evidence>